<dbReference type="Proteomes" id="UP000682982">
    <property type="component" value="Unassembled WGS sequence"/>
</dbReference>
<name>A0ABS5H5W8_9BURK</name>
<gene>
    <name evidence="3" type="ORF">KDM87_14545</name>
</gene>
<proteinExistence type="predicted"/>
<organism evidence="3 4">
    <name type="scientific">Undibacterium rivi</name>
    <dbReference type="NCBI Taxonomy" id="2828729"/>
    <lineage>
        <taxon>Bacteria</taxon>
        <taxon>Pseudomonadati</taxon>
        <taxon>Pseudomonadota</taxon>
        <taxon>Betaproteobacteria</taxon>
        <taxon>Burkholderiales</taxon>
        <taxon>Oxalobacteraceae</taxon>
        <taxon>Undibacterium</taxon>
    </lineage>
</organism>
<dbReference type="PROSITE" id="PS51702">
    <property type="entry name" value="HTH_MU"/>
    <property type="match status" value="1"/>
</dbReference>
<dbReference type="InterPro" id="IPR036397">
    <property type="entry name" value="RNaseH_sf"/>
</dbReference>
<protein>
    <submittedName>
        <fullName evidence="3">Mu transposase C-terminal domain-containing protein</fullName>
    </submittedName>
</protein>
<accession>A0ABS5H5W8</accession>
<evidence type="ECO:0000259" key="1">
    <source>
        <dbReference type="PROSITE" id="PS50994"/>
    </source>
</evidence>
<feature type="domain" description="HTH Mu-type" evidence="2">
    <location>
        <begin position="8"/>
        <end position="72"/>
    </location>
</feature>
<evidence type="ECO:0000259" key="2">
    <source>
        <dbReference type="PROSITE" id="PS51702"/>
    </source>
</evidence>
<dbReference type="SUPFAM" id="SSF50610">
    <property type="entry name" value="mu transposase, C-terminal domain"/>
    <property type="match status" value="1"/>
</dbReference>
<dbReference type="InterPro" id="IPR036388">
    <property type="entry name" value="WH-like_DNA-bd_sf"/>
</dbReference>
<evidence type="ECO:0000313" key="3">
    <source>
        <dbReference type="EMBL" id="MBR7793814.1"/>
    </source>
</evidence>
<dbReference type="PROSITE" id="PS50994">
    <property type="entry name" value="INTEGRASE"/>
    <property type="match status" value="1"/>
</dbReference>
<dbReference type="Gene3D" id="2.30.30.130">
    <property type="entry name" value="Transposase, Mu, C-terminal"/>
    <property type="match status" value="1"/>
</dbReference>
<dbReference type="InterPro" id="IPR015378">
    <property type="entry name" value="Transposase-like_Mu_C"/>
</dbReference>
<dbReference type="EMBL" id="JAGSPK010000005">
    <property type="protein sequence ID" value="MBR7793814.1"/>
    <property type="molecule type" value="Genomic_DNA"/>
</dbReference>
<dbReference type="InterPro" id="IPR009004">
    <property type="entry name" value="Transposase_Mu_C"/>
</dbReference>
<dbReference type="Pfam" id="PF09299">
    <property type="entry name" value="Mu-transpos_C"/>
    <property type="match status" value="1"/>
</dbReference>
<keyword evidence="4" id="KW-1185">Reference proteome</keyword>
<feature type="domain" description="Integrase catalytic" evidence="1">
    <location>
        <begin position="263"/>
        <end position="440"/>
    </location>
</feature>
<sequence>MSTVIVKSQYTAAELAAMLLPGLPTSKVSIIALADRQNWNYTEVSGRGGLRREYTPPAEVMELIRRAVTKQLAATITPQNIPVVAPQSSLAHTEAQNLTADARKGVLDALNAVMQRTGYPLKRAAKYLIDIARNGDASPQLVAMLKLARDGRGRSSDDGLPSDRSLTRFVEYQKTASLVPKVRERDMNVPVWAKAFMSYYQRPEKPTVEHAYKLFCQSYQGDLPSIHKVRRFLAKVGAVSVQVGRMGSHELKTIKGFVRRAFDKLLPSDIYSADGHTFDAEVQHPFHGRPFRPEITSVVDIATRRVVGWSIDLAESALAVLDALRVSTLVGGVPAILYVDNGSGYVNQMMTDTATGLMARLGTEMVNSLPYSSQARGVIERLHQSIWVKAAKEVPGYIGKDMDRQAKLQVFKLSRQAIAKKAEETTVMPLMPWDLFIPFCKEKVEEYNATPHSSLPKIIDPTTGRRRHMSPDEAWQLAEENGFSAHRITEDEARPLFRPQVIRSVRRCEIELFTNRYYSNALEEFHGTEVRVGYDLHDPHLVWIYADDGRLICTAELDGNKVDYMPQSFVERSRDKRAAGRERRLEVKLEEVRAEREGMPALEVSQGISIQADIEQLRAKWALERDAEQMLQVVSRQVTDVEWTPKAAPIEEPHDTPASNVVAIPETPQARFSKWLTLDQQLNEGGEHIEPRLKHWHQSYQMSSEFRTFYRRHQGQTGQENSTAATVLVMNN</sequence>
<dbReference type="Pfam" id="PF02316">
    <property type="entry name" value="HTH_Tnp_Mu_1"/>
    <property type="match status" value="1"/>
</dbReference>
<evidence type="ECO:0000313" key="4">
    <source>
        <dbReference type="Proteomes" id="UP000682982"/>
    </source>
</evidence>
<dbReference type="InterPro" id="IPR001584">
    <property type="entry name" value="Integrase_cat-core"/>
</dbReference>
<dbReference type="InterPro" id="IPR009061">
    <property type="entry name" value="DNA-bd_dom_put_sf"/>
</dbReference>
<dbReference type="Gene3D" id="1.10.10.10">
    <property type="entry name" value="Winged helix-like DNA-binding domain superfamily/Winged helix DNA-binding domain"/>
    <property type="match status" value="1"/>
</dbReference>
<reference evidence="3 4" key="1">
    <citation type="submission" date="2021-04" db="EMBL/GenBank/DDBJ databases">
        <title>novel species isolated from subtropical streams in China.</title>
        <authorList>
            <person name="Lu H."/>
        </authorList>
    </citation>
    <scope>NUCLEOTIDE SEQUENCE [LARGE SCALE GENOMIC DNA]</scope>
    <source>
        <strain evidence="3 4">FT147W</strain>
    </source>
</reference>
<dbReference type="InterPro" id="IPR003314">
    <property type="entry name" value="Mu-type_HTH"/>
</dbReference>
<dbReference type="RefSeq" id="WP_212679750.1">
    <property type="nucleotide sequence ID" value="NZ_JAGSPK010000005.1"/>
</dbReference>
<dbReference type="Gene3D" id="3.30.420.10">
    <property type="entry name" value="Ribonuclease H-like superfamily/Ribonuclease H"/>
    <property type="match status" value="1"/>
</dbReference>
<comment type="caution">
    <text evidence="3">The sequence shown here is derived from an EMBL/GenBank/DDBJ whole genome shotgun (WGS) entry which is preliminary data.</text>
</comment>
<dbReference type="SUPFAM" id="SSF53098">
    <property type="entry name" value="Ribonuclease H-like"/>
    <property type="match status" value="1"/>
</dbReference>
<dbReference type="InterPro" id="IPR012337">
    <property type="entry name" value="RNaseH-like_sf"/>
</dbReference>
<dbReference type="SUPFAM" id="SSF46955">
    <property type="entry name" value="Putative DNA-binding domain"/>
    <property type="match status" value="1"/>
</dbReference>